<accession>A0AAN6LQP1</accession>
<dbReference type="Proteomes" id="UP001280581">
    <property type="component" value="Unassembled WGS sequence"/>
</dbReference>
<evidence type="ECO:0000259" key="1">
    <source>
        <dbReference type="Pfam" id="PF22936"/>
    </source>
</evidence>
<comment type="caution">
    <text evidence="2">The sequence shown here is derived from an EMBL/GenBank/DDBJ whole genome shotgun (WGS) entry which is preliminary data.</text>
</comment>
<evidence type="ECO:0000313" key="2">
    <source>
        <dbReference type="EMBL" id="KAK3197492.1"/>
    </source>
</evidence>
<evidence type="ECO:0000313" key="3">
    <source>
        <dbReference type="Proteomes" id="UP001280581"/>
    </source>
</evidence>
<dbReference type="AlphaFoldDB" id="A0AAN6LQP1"/>
<sequence length="176" mass="19419">MPSSNDALCPDWVFLNNSNVHVAKDRDWFTTYTPFASLLGSLYTNESSKVLGIGTAKIPVRATPKSTVTTYLELKNVLHVPGAGCNVIGQPIFENGNVAHVCCEDDSMGSIVNSNREQLAYFHPDRPLFVLAAEAPEGKQLGRAVVVKGACWSLPSSYWDRKEVKRWEDFSKAQLT</sequence>
<reference evidence="2 3" key="1">
    <citation type="submission" date="2021-02" db="EMBL/GenBank/DDBJ databases">
        <title>Genome assembly of Pseudopithomyces chartarum.</title>
        <authorList>
            <person name="Jauregui R."/>
            <person name="Singh J."/>
            <person name="Voisey C."/>
        </authorList>
    </citation>
    <scope>NUCLEOTIDE SEQUENCE [LARGE SCALE GENOMIC DNA]</scope>
    <source>
        <strain evidence="2 3">AGR01</strain>
    </source>
</reference>
<feature type="domain" description="Retrovirus-related Pol polyprotein from transposon TNT 1-94-like beta-barrel" evidence="1">
    <location>
        <begin position="18"/>
        <end position="88"/>
    </location>
</feature>
<dbReference type="InterPro" id="IPR054722">
    <property type="entry name" value="PolX-like_BBD"/>
</dbReference>
<dbReference type="Pfam" id="PF22936">
    <property type="entry name" value="Pol_BBD"/>
    <property type="match status" value="1"/>
</dbReference>
<proteinExistence type="predicted"/>
<protein>
    <recommendedName>
        <fullName evidence="1">Retrovirus-related Pol polyprotein from transposon TNT 1-94-like beta-barrel domain-containing protein</fullName>
    </recommendedName>
</protein>
<organism evidence="2 3">
    <name type="scientific">Pseudopithomyces chartarum</name>
    <dbReference type="NCBI Taxonomy" id="1892770"/>
    <lineage>
        <taxon>Eukaryota</taxon>
        <taxon>Fungi</taxon>
        <taxon>Dikarya</taxon>
        <taxon>Ascomycota</taxon>
        <taxon>Pezizomycotina</taxon>
        <taxon>Dothideomycetes</taxon>
        <taxon>Pleosporomycetidae</taxon>
        <taxon>Pleosporales</taxon>
        <taxon>Massarineae</taxon>
        <taxon>Didymosphaeriaceae</taxon>
        <taxon>Pseudopithomyces</taxon>
    </lineage>
</organism>
<dbReference type="PANTHER" id="PTHR40628:SF1">
    <property type="entry name" value="CHROMO DOMAIN-CONTAINING PROTEIN"/>
    <property type="match status" value="1"/>
</dbReference>
<keyword evidence="3" id="KW-1185">Reference proteome</keyword>
<name>A0AAN6LQP1_9PLEO</name>
<gene>
    <name evidence="2" type="ORF">GRF29_216g393472</name>
</gene>
<dbReference type="PANTHER" id="PTHR40628">
    <property type="entry name" value="CHROMO DOMAIN-CONTAINING PROTEIN"/>
    <property type="match status" value="1"/>
</dbReference>
<dbReference type="EMBL" id="WVTA01000018">
    <property type="protein sequence ID" value="KAK3197492.1"/>
    <property type="molecule type" value="Genomic_DNA"/>
</dbReference>